<evidence type="ECO:0000313" key="1">
    <source>
        <dbReference type="EMBL" id="DAE33218.1"/>
    </source>
</evidence>
<reference evidence="1" key="1">
    <citation type="journal article" date="2021" name="Proc. Natl. Acad. Sci. U.S.A.">
        <title>A Catalog of Tens of Thousands of Viruses from Human Metagenomes Reveals Hidden Associations with Chronic Diseases.</title>
        <authorList>
            <person name="Tisza M.J."/>
            <person name="Buck C.B."/>
        </authorList>
    </citation>
    <scope>NUCLEOTIDE SEQUENCE</scope>
    <source>
        <strain evidence="1">Ctrcb4</strain>
    </source>
</reference>
<organism evidence="1">
    <name type="scientific">virus sp. ctrcb4</name>
    <dbReference type="NCBI Taxonomy" id="2825824"/>
    <lineage>
        <taxon>Viruses</taxon>
    </lineage>
</organism>
<dbReference type="EMBL" id="BK059132">
    <property type="protein sequence ID" value="DAE33218.1"/>
    <property type="molecule type" value="Genomic_DNA"/>
</dbReference>
<accession>A0A8S5RPY7</accession>
<name>A0A8S5RPY7_9VIRU</name>
<sequence>MHSIVVNLYRQTSGIITGDVNLFDAGVNSFGALNSLKYIGDQLE</sequence>
<proteinExistence type="predicted"/>
<protein>
    <submittedName>
        <fullName evidence="1">Uncharacterized protein</fullName>
    </submittedName>
</protein>